<sequence>MPPFRLNTYTSFLPHIVPPHATSYGRLLPYLPLCQERA</sequence>
<protein>
    <submittedName>
        <fullName evidence="1">Multidrug efflux RND transporter permease subunit</fullName>
    </submittedName>
</protein>
<dbReference type="KEGG" id="aot:AcetOri_orf04329"/>
<evidence type="ECO:0000313" key="2">
    <source>
        <dbReference type="Proteomes" id="UP000270034"/>
    </source>
</evidence>
<organism evidence="1 2">
    <name type="scientific">Acetobacter orientalis</name>
    <dbReference type="NCBI Taxonomy" id="146474"/>
    <lineage>
        <taxon>Bacteria</taxon>
        <taxon>Pseudomonadati</taxon>
        <taxon>Pseudomonadota</taxon>
        <taxon>Alphaproteobacteria</taxon>
        <taxon>Acetobacterales</taxon>
        <taxon>Acetobacteraceae</taxon>
        <taxon>Acetobacter</taxon>
    </lineage>
</organism>
<gene>
    <name evidence="1" type="ORF">AcetOrient_orf04329</name>
</gene>
<dbReference type="EMBL" id="AP018515">
    <property type="protein sequence ID" value="BBC81200.1"/>
    <property type="molecule type" value="Genomic_DNA"/>
</dbReference>
<name>A0A2Z5ZKQ1_9PROT</name>
<reference evidence="1 2" key="1">
    <citation type="submission" date="2018-02" db="EMBL/GenBank/DDBJ databases">
        <title>Acetobacter orientalis genome.</title>
        <authorList>
            <person name="Nakashima N."/>
            <person name="Tamura T."/>
        </authorList>
    </citation>
    <scope>NUCLEOTIDE SEQUENCE [LARGE SCALE GENOMIC DNA]</scope>
    <source>
        <strain evidence="1 2">FAN1</strain>
    </source>
</reference>
<dbReference type="AlphaFoldDB" id="A0A2Z5ZKQ1"/>
<dbReference type="Proteomes" id="UP000270034">
    <property type="component" value="Chromosome"/>
</dbReference>
<evidence type="ECO:0000313" key="1">
    <source>
        <dbReference type="EMBL" id="BBC81200.1"/>
    </source>
</evidence>
<proteinExistence type="predicted"/>
<accession>A0A2Z5ZKQ1</accession>